<dbReference type="Pfam" id="PF00149">
    <property type="entry name" value="Metallophos"/>
    <property type="match status" value="1"/>
</dbReference>
<proteinExistence type="predicted"/>
<name>A0A9D0ZY05_9FIRM</name>
<dbReference type="Proteomes" id="UP000886886">
    <property type="component" value="Unassembled WGS sequence"/>
</dbReference>
<evidence type="ECO:0000313" key="2">
    <source>
        <dbReference type="EMBL" id="HIQ97658.1"/>
    </source>
</evidence>
<dbReference type="EMBL" id="DVFT01000206">
    <property type="protein sequence ID" value="HIQ97658.1"/>
    <property type="molecule type" value="Genomic_DNA"/>
</dbReference>
<comment type="caution">
    <text evidence="2">The sequence shown here is derived from an EMBL/GenBank/DDBJ whole genome shotgun (WGS) entry which is preliminary data.</text>
</comment>
<dbReference type="AlphaFoldDB" id="A0A9D0ZY05"/>
<sequence>MKKKFRTVRYEIEEGITGDDKPVTLVHLTDLHGTSYGAGQLPLLKAVAVEHPDLILVTGDMITESRELNEQTVDFLGDLNFYAPVFFCNGNHETRIKERKKLFAAFQNGLLERGVTILENSSVPVTIRDVPMRIYGYEVDLSYYRRFSRKKPTLEDMEEALGSAEKGVFNLLMAHNPMYFEAYKEWGADLTLSGHLHGGYLRLPLLGGIISPQCQLFPKYDRGLFEEKGRYMEVSAGLGNHLWFERVGNPAEISVVKVY</sequence>
<feature type="domain" description="Calcineurin-like phosphoesterase" evidence="1">
    <location>
        <begin position="24"/>
        <end position="198"/>
    </location>
</feature>
<dbReference type="InterPro" id="IPR029052">
    <property type="entry name" value="Metallo-depent_PP-like"/>
</dbReference>
<dbReference type="InterPro" id="IPR051158">
    <property type="entry name" value="Metallophosphoesterase_sf"/>
</dbReference>
<protein>
    <submittedName>
        <fullName evidence="2">Metallophosphoesterase</fullName>
    </submittedName>
</protein>
<reference evidence="2" key="2">
    <citation type="journal article" date="2021" name="PeerJ">
        <title>Extensive microbial diversity within the chicken gut microbiome revealed by metagenomics and culture.</title>
        <authorList>
            <person name="Gilroy R."/>
            <person name="Ravi A."/>
            <person name="Getino M."/>
            <person name="Pursley I."/>
            <person name="Horton D.L."/>
            <person name="Alikhan N.F."/>
            <person name="Baker D."/>
            <person name="Gharbi K."/>
            <person name="Hall N."/>
            <person name="Watson M."/>
            <person name="Adriaenssens E.M."/>
            <person name="Foster-Nyarko E."/>
            <person name="Jarju S."/>
            <person name="Secka A."/>
            <person name="Antonio M."/>
            <person name="Oren A."/>
            <person name="Chaudhuri R.R."/>
            <person name="La Ragione R."/>
            <person name="Hildebrand F."/>
            <person name="Pallen M.J."/>
        </authorList>
    </citation>
    <scope>NUCLEOTIDE SEQUENCE</scope>
    <source>
        <strain evidence="2">ChiSjej3B21-11622</strain>
    </source>
</reference>
<dbReference type="GO" id="GO:0016787">
    <property type="term" value="F:hydrolase activity"/>
    <property type="evidence" value="ECO:0007669"/>
    <property type="project" value="InterPro"/>
</dbReference>
<dbReference type="SUPFAM" id="SSF56300">
    <property type="entry name" value="Metallo-dependent phosphatases"/>
    <property type="match status" value="1"/>
</dbReference>
<gene>
    <name evidence="2" type="ORF">IAB26_14005</name>
</gene>
<evidence type="ECO:0000313" key="3">
    <source>
        <dbReference type="Proteomes" id="UP000886886"/>
    </source>
</evidence>
<dbReference type="InterPro" id="IPR004843">
    <property type="entry name" value="Calcineurin-like_PHP"/>
</dbReference>
<evidence type="ECO:0000259" key="1">
    <source>
        <dbReference type="Pfam" id="PF00149"/>
    </source>
</evidence>
<accession>A0A9D0ZY05</accession>
<dbReference type="Gene3D" id="3.60.21.10">
    <property type="match status" value="1"/>
</dbReference>
<dbReference type="PANTHER" id="PTHR31302">
    <property type="entry name" value="TRANSMEMBRANE PROTEIN WITH METALLOPHOSPHOESTERASE DOMAIN-RELATED"/>
    <property type="match status" value="1"/>
</dbReference>
<dbReference type="PANTHER" id="PTHR31302:SF0">
    <property type="entry name" value="TRANSMEMBRANE PROTEIN WITH METALLOPHOSPHOESTERASE DOMAIN"/>
    <property type="match status" value="1"/>
</dbReference>
<reference evidence="2" key="1">
    <citation type="submission" date="2020-10" db="EMBL/GenBank/DDBJ databases">
        <authorList>
            <person name="Gilroy R."/>
        </authorList>
    </citation>
    <scope>NUCLEOTIDE SEQUENCE</scope>
    <source>
        <strain evidence="2">ChiSjej3B21-11622</strain>
    </source>
</reference>
<organism evidence="2 3">
    <name type="scientific">Candidatus Limivivens merdigallinarum</name>
    <dbReference type="NCBI Taxonomy" id="2840859"/>
    <lineage>
        <taxon>Bacteria</taxon>
        <taxon>Bacillati</taxon>
        <taxon>Bacillota</taxon>
        <taxon>Clostridia</taxon>
        <taxon>Lachnospirales</taxon>
        <taxon>Lachnospiraceae</taxon>
        <taxon>Lachnospiraceae incertae sedis</taxon>
        <taxon>Candidatus Limivivens</taxon>
    </lineage>
</organism>